<dbReference type="EMBL" id="LSZW01000064">
    <property type="protein sequence ID" value="KXK64494.1"/>
    <property type="molecule type" value="Genomic_DNA"/>
</dbReference>
<dbReference type="STRING" id="626937.HMPREF3293_02573"/>
<keyword evidence="3" id="KW-1003">Cell membrane</keyword>
<dbReference type="AlphaFoldDB" id="A0A136Q1P8"/>
<feature type="domain" description="Prepilin type IV endopeptidase peptidase" evidence="8">
    <location>
        <begin position="129"/>
        <end position="232"/>
    </location>
</feature>
<evidence type="ECO:0000256" key="4">
    <source>
        <dbReference type="ARBA" id="ARBA00022692"/>
    </source>
</evidence>
<dbReference type="PANTHER" id="PTHR30487">
    <property type="entry name" value="TYPE 4 PREPILIN-LIKE PROTEINS LEADER PEPTIDE-PROCESSING ENZYME"/>
    <property type="match status" value="1"/>
</dbReference>
<feature type="transmembrane region" description="Helical" evidence="7">
    <location>
        <begin position="176"/>
        <end position="196"/>
    </location>
</feature>
<name>A0A136Q1P8_9FIRM</name>
<dbReference type="Pfam" id="PF01478">
    <property type="entry name" value="Peptidase_A24"/>
    <property type="match status" value="1"/>
</dbReference>
<gene>
    <name evidence="10" type="ORF">HMPREF3293_02573</name>
</gene>
<feature type="transmembrane region" description="Helical" evidence="7">
    <location>
        <begin position="216"/>
        <end position="237"/>
    </location>
</feature>
<feature type="domain" description="Prepilin peptidase A24 N-terminal" evidence="9">
    <location>
        <begin position="36"/>
        <end position="118"/>
    </location>
</feature>
<dbReference type="Pfam" id="PF06750">
    <property type="entry name" value="A24_N_bact"/>
    <property type="match status" value="1"/>
</dbReference>
<feature type="transmembrane region" description="Helical" evidence="7">
    <location>
        <begin position="151"/>
        <end position="167"/>
    </location>
</feature>
<evidence type="ECO:0000256" key="3">
    <source>
        <dbReference type="ARBA" id="ARBA00022475"/>
    </source>
</evidence>
<protein>
    <submittedName>
        <fullName evidence="10">Bacterial peptidase A24 protein</fullName>
    </submittedName>
</protein>
<sequence>MEQDKRGRMPSLLHASARGRNRMQLILVVSYIFLFVLGLIIGSFLNVCIYRIPRGVSVASGRSVCPGCGSMIHGYDNIPVLSYLLLRGKCRSCGARISPRYPLVELLTAGCFLLCGVRYGISIETVLFCAFSAVLVAVAFIDIDTQEIPDRFHFIILGLGIAALFLVPEVGWISRLVGAACISVPMLVIALATDGFGIGDVKLMAVSGFLLGWKNIVFAALAGAVLAAVCALVLIALKRKTKKDKIAFGPYLAIALFTAALFGDTIVSAYLSLFSL</sequence>
<evidence type="ECO:0000256" key="5">
    <source>
        <dbReference type="ARBA" id="ARBA00022989"/>
    </source>
</evidence>
<feature type="transmembrane region" description="Helical" evidence="7">
    <location>
        <begin position="25"/>
        <end position="52"/>
    </location>
</feature>
<evidence type="ECO:0000256" key="2">
    <source>
        <dbReference type="ARBA" id="ARBA00005801"/>
    </source>
</evidence>
<accession>A0A136Q1P8</accession>
<dbReference type="OrthoDB" id="9789291at2"/>
<reference evidence="10 11" key="1">
    <citation type="submission" date="2016-02" db="EMBL/GenBank/DDBJ databases">
        <authorList>
            <person name="Wen L."/>
            <person name="He K."/>
            <person name="Yang H."/>
        </authorList>
    </citation>
    <scope>NUCLEOTIDE SEQUENCE [LARGE SCALE GENOMIC DNA]</scope>
    <source>
        <strain evidence="10 11">DSM 22607</strain>
    </source>
</reference>
<comment type="similarity">
    <text evidence="2">Belongs to the peptidase A24 family.</text>
</comment>
<keyword evidence="11" id="KW-1185">Reference proteome</keyword>
<dbReference type="PATRIC" id="fig|626937.4.peg.2530"/>
<dbReference type="Gene3D" id="1.20.120.1220">
    <property type="match status" value="1"/>
</dbReference>
<evidence type="ECO:0000259" key="9">
    <source>
        <dbReference type="Pfam" id="PF06750"/>
    </source>
</evidence>
<dbReference type="GO" id="GO:0006465">
    <property type="term" value="P:signal peptide processing"/>
    <property type="evidence" value="ECO:0007669"/>
    <property type="project" value="TreeGrafter"/>
</dbReference>
<evidence type="ECO:0000259" key="8">
    <source>
        <dbReference type="Pfam" id="PF01478"/>
    </source>
</evidence>
<dbReference type="InterPro" id="IPR000045">
    <property type="entry name" value="Prepilin_IV_endopep_pep"/>
</dbReference>
<keyword evidence="5 7" id="KW-1133">Transmembrane helix</keyword>
<comment type="caution">
    <text evidence="10">The sequence shown here is derived from an EMBL/GenBank/DDBJ whole genome shotgun (WGS) entry which is preliminary data.</text>
</comment>
<dbReference type="KEGG" id="cmiu:B1H56_00590"/>
<dbReference type="GO" id="GO:0004190">
    <property type="term" value="F:aspartic-type endopeptidase activity"/>
    <property type="evidence" value="ECO:0007669"/>
    <property type="project" value="InterPro"/>
</dbReference>
<organism evidence="10 11">
    <name type="scientific">Christensenella minuta</name>
    <dbReference type="NCBI Taxonomy" id="626937"/>
    <lineage>
        <taxon>Bacteria</taxon>
        <taxon>Bacillati</taxon>
        <taxon>Bacillota</taxon>
        <taxon>Clostridia</taxon>
        <taxon>Christensenellales</taxon>
        <taxon>Christensenellaceae</taxon>
        <taxon>Christensenella</taxon>
    </lineage>
</organism>
<dbReference type="InterPro" id="IPR010627">
    <property type="entry name" value="Prepilin_pept_A24_N"/>
</dbReference>
<proteinExistence type="inferred from homology"/>
<dbReference type="Proteomes" id="UP000070366">
    <property type="component" value="Unassembled WGS sequence"/>
</dbReference>
<evidence type="ECO:0000313" key="11">
    <source>
        <dbReference type="Proteomes" id="UP000070366"/>
    </source>
</evidence>
<keyword evidence="6 7" id="KW-0472">Membrane</keyword>
<evidence type="ECO:0000256" key="6">
    <source>
        <dbReference type="ARBA" id="ARBA00023136"/>
    </source>
</evidence>
<feature type="transmembrane region" description="Helical" evidence="7">
    <location>
        <begin position="249"/>
        <end position="273"/>
    </location>
</feature>
<dbReference type="PANTHER" id="PTHR30487:SF0">
    <property type="entry name" value="PREPILIN LEADER PEPTIDASE_N-METHYLTRANSFERASE-RELATED"/>
    <property type="match status" value="1"/>
</dbReference>
<dbReference type="InterPro" id="IPR050882">
    <property type="entry name" value="Prepilin_peptidase/N-MTase"/>
</dbReference>
<keyword evidence="4 7" id="KW-0812">Transmembrane</keyword>
<evidence type="ECO:0000313" key="10">
    <source>
        <dbReference type="EMBL" id="KXK64494.1"/>
    </source>
</evidence>
<dbReference type="GO" id="GO:0005886">
    <property type="term" value="C:plasma membrane"/>
    <property type="evidence" value="ECO:0007669"/>
    <property type="project" value="UniProtKB-SubCell"/>
</dbReference>
<evidence type="ECO:0000256" key="7">
    <source>
        <dbReference type="SAM" id="Phobius"/>
    </source>
</evidence>
<evidence type="ECO:0000256" key="1">
    <source>
        <dbReference type="ARBA" id="ARBA00004651"/>
    </source>
</evidence>
<feature type="transmembrane region" description="Helical" evidence="7">
    <location>
        <begin position="126"/>
        <end position="145"/>
    </location>
</feature>
<comment type="subcellular location">
    <subcellularLocation>
        <location evidence="1">Cell membrane</location>
        <topology evidence="1">Multi-pass membrane protein</topology>
    </subcellularLocation>
</comment>